<dbReference type="OrthoDB" id="1719420at2759"/>
<organism evidence="2 3">
    <name type="scientific">Cinnamomum micranthum f. kanehirae</name>
    <dbReference type="NCBI Taxonomy" id="337451"/>
    <lineage>
        <taxon>Eukaryota</taxon>
        <taxon>Viridiplantae</taxon>
        <taxon>Streptophyta</taxon>
        <taxon>Embryophyta</taxon>
        <taxon>Tracheophyta</taxon>
        <taxon>Spermatophyta</taxon>
        <taxon>Magnoliopsida</taxon>
        <taxon>Magnoliidae</taxon>
        <taxon>Laurales</taxon>
        <taxon>Lauraceae</taxon>
        <taxon>Cinnamomum</taxon>
    </lineage>
</organism>
<evidence type="ECO:0000259" key="1">
    <source>
        <dbReference type="Pfam" id="PF06911"/>
    </source>
</evidence>
<evidence type="ECO:0000313" key="3">
    <source>
        <dbReference type="Proteomes" id="UP000283530"/>
    </source>
</evidence>
<feature type="domain" description="Senescence" evidence="1">
    <location>
        <begin position="8"/>
        <end position="175"/>
    </location>
</feature>
<proteinExistence type="predicted"/>
<dbReference type="EMBL" id="QPKB01000002">
    <property type="protein sequence ID" value="RWR78252.1"/>
    <property type="molecule type" value="Genomic_DNA"/>
</dbReference>
<gene>
    <name evidence="2" type="ORF">CKAN_00677600</name>
</gene>
<protein>
    <submittedName>
        <fullName evidence="2">Senescence/dehydration-associated protein, chloroplastic</fullName>
    </submittedName>
</protein>
<keyword evidence="3" id="KW-1185">Reference proteome</keyword>
<comment type="caution">
    <text evidence="2">The sequence shown here is derived from an EMBL/GenBank/DDBJ whole genome shotgun (WGS) entry which is preliminary data.</text>
</comment>
<dbReference type="PANTHER" id="PTHR21068:SF36">
    <property type="entry name" value="SENESCENCE_DEHYDRATION-ASSOCIATED PROTEIN-LIKE PROTEIN"/>
    <property type="match status" value="1"/>
</dbReference>
<dbReference type="InterPro" id="IPR045036">
    <property type="entry name" value="Spartin-like"/>
</dbReference>
<dbReference type="AlphaFoldDB" id="A0A3S3Q3X3"/>
<sequence length="204" mass="21893">MITVKEKQVRKGGEMVRACNEENTNTLSAEGSKRNTSVAGKNEIQKSVKRNCSVHRVRKLSKMTEKMSKSLLDGVLFATGSVTKPLIRSQAGKAFLNTVPGEVLLATLDAVNKVLDAAEVAEKQAFSATSGAVKGAVSRRFGESAGEVTEDVLATAGHAVGTAWNIFKIRKAINPKSSLPSAAVKNADKKKPDVYFCRNLESDR</sequence>
<dbReference type="Pfam" id="PF06911">
    <property type="entry name" value="Senescence"/>
    <property type="match status" value="1"/>
</dbReference>
<accession>A0A3S3Q3X3</accession>
<name>A0A3S3Q3X3_9MAGN</name>
<dbReference type="InterPro" id="IPR009686">
    <property type="entry name" value="Senescence/spartin_C"/>
</dbReference>
<dbReference type="GO" id="GO:0005886">
    <property type="term" value="C:plasma membrane"/>
    <property type="evidence" value="ECO:0007669"/>
    <property type="project" value="TreeGrafter"/>
</dbReference>
<reference evidence="2 3" key="1">
    <citation type="journal article" date="2019" name="Nat. Plants">
        <title>Stout camphor tree genome fills gaps in understanding of flowering plant genome evolution.</title>
        <authorList>
            <person name="Chaw S.M."/>
            <person name="Liu Y.C."/>
            <person name="Wu Y.W."/>
            <person name="Wang H.Y."/>
            <person name="Lin C.I."/>
            <person name="Wu C.S."/>
            <person name="Ke H.M."/>
            <person name="Chang L.Y."/>
            <person name="Hsu C.Y."/>
            <person name="Yang H.T."/>
            <person name="Sudianto E."/>
            <person name="Hsu M.H."/>
            <person name="Wu K.P."/>
            <person name="Wang L.N."/>
            <person name="Leebens-Mack J.H."/>
            <person name="Tsai I.J."/>
        </authorList>
    </citation>
    <scope>NUCLEOTIDE SEQUENCE [LARGE SCALE GENOMIC DNA]</scope>
    <source>
        <strain evidence="3">cv. Chaw 1501</strain>
        <tissue evidence="2">Young leaves</tissue>
    </source>
</reference>
<evidence type="ECO:0000313" key="2">
    <source>
        <dbReference type="EMBL" id="RWR78252.1"/>
    </source>
</evidence>
<dbReference type="PANTHER" id="PTHR21068">
    <property type="entry name" value="SPARTIN"/>
    <property type="match status" value="1"/>
</dbReference>
<dbReference type="Proteomes" id="UP000283530">
    <property type="component" value="Unassembled WGS sequence"/>
</dbReference>